<keyword evidence="2" id="KW-0238">DNA-binding</keyword>
<dbReference type="SUPFAM" id="SSF46785">
    <property type="entry name" value="Winged helix' DNA-binding domain"/>
    <property type="match status" value="1"/>
</dbReference>
<evidence type="ECO:0000313" key="5">
    <source>
        <dbReference type="EMBL" id="WPK10852.1"/>
    </source>
</evidence>
<dbReference type="Pfam" id="PF01047">
    <property type="entry name" value="MarR"/>
    <property type="match status" value="1"/>
</dbReference>
<dbReference type="InterPro" id="IPR036388">
    <property type="entry name" value="WH-like_DNA-bd_sf"/>
</dbReference>
<dbReference type="InterPro" id="IPR000835">
    <property type="entry name" value="HTH_MarR-typ"/>
</dbReference>
<evidence type="ECO:0000256" key="1">
    <source>
        <dbReference type="ARBA" id="ARBA00023015"/>
    </source>
</evidence>
<sequence length="144" mass="16294">MKIQLIEDVKHFNRFYTRAIGIFNLYGSSSKYSATEAMILYEIKNTENCTASYLSEYFQLDKSTISKALSKLLKNSLVNKKVNEQDKRVQILFLTEEGEGVLNHLASEASKIVGNVVHGVSDAEAAELLEAMKVIERIMKKQLE</sequence>
<proteinExistence type="predicted"/>
<dbReference type="EMBL" id="CP137624">
    <property type="protein sequence ID" value="WPK10852.1"/>
    <property type="molecule type" value="Genomic_DNA"/>
</dbReference>
<dbReference type="InterPro" id="IPR023187">
    <property type="entry name" value="Tscrpt_reg_MarR-type_CS"/>
</dbReference>
<dbReference type="PROSITE" id="PS50995">
    <property type="entry name" value="HTH_MARR_2"/>
    <property type="match status" value="1"/>
</dbReference>
<dbReference type="PANTHER" id="PTHR42756:SF1">
    <property type="entry name" value="TRANSCRIPTIONAL REPRESSOR OF EMRAB OPERON"/>
    <property type="match status" value="1"/>
</dbReference>
<evidence type="ECO:0000256" key="3">
    <source>
        <dbReference type="ARBA" id="ARBA00023163"/>
    </source>
</evidence>
<evidence type="ECO:0000313" key="6">
    <source>
        <dbReference type="Proteomes" id="UP001322664"/>
    </source>
</evidence>
<organism evidence="5 6">
    <name type="scientific">Lysinibacillus louembei</name>
    <dbReference type="NCBI Taxonomy" id="1470088"/>
    <lineage>
        <taxon>Bacteria</taxon>
        <taxon>Bacillati</taxon>
        <taxon>Bacillota</taxon>
        <taxon>Bacilli</taxon>
        <taxon>Bacillales</taxon>
        <taxon>Bacillaceae</taxon>
        <taxon>Lysinibacillus</taxon>
    </lineage>
</organism>
<keyword evidence="6" id="KW-1185">Reference proteome</keyword>
<dbReference type="RefSeq" id="WP_293920694.1">
    <property type="nucleotide sequence ID" value="NZ_CP137624.1"/>
</dbReference>
<dbReference type="Gene3D" id="1.10.10.10">
    <property type="entry name" value="Winged helix-like DNA-binding domain superfamily/Winged helix DNA-binding domain"/>
    <property type="match status" value="1"/>
</dbReference>
<keyword evidence="3" id="KW-0804">Transcription</keyword>
<protein>
    <submittedName>
        <fullName evidence="5">MarR family transcriptional regulator</fullName>
    </submittedName>
</protein>
<evidence type="ECO:0000259" key="4">
    <source>
        <dbReference type="PROSITE" id="PS50995"/>
    </source>
</evidence>
<keyword evidence="1" id="KW-0805">Transcription regulation</keyword>
<gene>
    <name evidence="5" type="ORF">R6U77_13280</name>
</gene>
<dbReference type="SMART" id="SM00347">
    <property type="entry name" value="HTH_MARR"/>
    <property type="match status" value="1"/>
</dbReference>
<dbReference type="PROSITE" id="PS01117">
    <property type="entry name" value="HTH_MARR_1"/>
    <property type="match status" value="1"/>
</dbReference>
<dbReference type="PANTHER" id="PTHR42756">
    <property type="entry name" value="TRANSCRIPTIONAL REGULATOR, MARR"/>
    <property type="match status" value="1"/>
</dbReference>
<accession>A0ABZ0RUA4</accession>
<name>A0ABZ0RUA4_9BACI</name>
<evidence type="ECO:0000256" key="2">
    <source>
        <dbReference type="ARBA" id="ARBA00023125"/>
    </source>
</evidence>
<reference evidence="5 6" key="1">
    <citation type="submission" date="2023-09" db="EMBL/GenBank/DDBJ databases">
        <authorList>
            <person name="Page C.A."/>
            <person name="Perez-Diaz I.M."/>
        </authorList>
    </citation>
    <scope>NUCLEOTIDE SEQUENCE [LARGE SCALE GENOMIC DNA]</scope>
    <source>
        <strain evidence="5 6">Ll15</strain>
    </source>
</reference>
<dbReference type="Proteomes" id="UP001322664">
    <property type="component" value="Chromosome"/>
</dbReference>
<feature type="domain" description="HTH marR-type" evidence="4">
    <location>
        <begin position="2"/>
        <end position="140"/>
    </location>
</feature>
<dbReference type="InterPro" id="IPR036390">
    <property type="entry name" value="WH_DNA-bd_sf"/>
</dbReference>